<dbReference type="EMBL" id="JAQPOK010000088">
    <property type="protein sequence ID" value="MDJ1179592.1"/>
    <property type="molecule type" value="Genomic_DNA"/>
</dbReference>
<evidence type="ECO:0000256" key="5">
    <source>
        <dbReference type="ARBA" id="ARBA00023235"/>
    </source>
</evidence>
<evidence type="ECO:0000313" key="10">
    <source>
        <dbReference type="Proteomes" id="UP001231370"/>
    </source>
</evidence>
<dbReference type="InterPro" id="IPR001672">
    <property type="entry name" value="G6P_Isomerase"/>
</dbReference>
<organism evidence="9 10">
    <name type="scientific">Roseofilum halophilum BLCC-M91</name>
    <dbReference type="NCBI Taxonomy" id="3022259"/>
    <lineage>
        <taxon>Bacteria</taxon>
        <taxon>Bacillati</taxon>
        <taxon>Cyanobacteriota</taxon>
        <taxon>Cyanophyceae</taxon>
        <taxon>Desertifilales</taxon>
        <taxon>Desertifilaceae</taxon>
        <taxon>Roseofilum</taxon>
        <taxon>Roseofilum halophilum</taxon>
    </lineage>
</organism>
<comment type="caution">
    <text evidence="9">The sequence shown here is derived from an EMBL/GenBank/DDBJ whole genome shotgun (WGS) entry which is preliminary data.</text>
</comment>
<dbReference type="GO" id="GO:0004347">
    <property type="term" value="F:glucose-6-phosphate isomerase activity"/>
    <property type="evidence" value="ECO:0007669"/>
    <property type="project" value="UniProtKB-EC"/>
</dbReference>
<comment type="subcellular location">
    <subcellularLocation>
        <location evidence="7">Cytoplasm</location>
    </subcellularLocation>
</comment>
<evidence type="ECO:0000256" key="3">
    <source>
        <dbReference type="ARBA" id="ARBA00022432"/>
    </source>
</evidence>
<protein>
    <recommendedName>
        <fullName evidence="7">Glucose-6-phosphate isomerase</fullName>
        <shortName evidence="7">GPI</shortName>
        <ecNumber evidence="7">5.3.1.9</ecNumber>
    </recommendedName>
    <alternativeName>
        <fullName evidence="7">Phosphoglucose isomerase</fullName>
        <shortName evidence="7">PGI</shortName>
    </alternativeName>
    <alternativeName>
        <fullName evidence="7">Phosphohexose isomerase</fullName>
        <shortName evidence="7">PHI</shortName>
    </alternativeName>
</protein>
<gene>
    <name evidence="7" type="primary">pgi</name>
    <name evidence="9" type="ORF">PJF56_12020</name>
</gene>
<evidence type="ECO:0000256" key="8">
    <source>
        <dbReference type="RuleBase" id="RU000612"/>
    </source>
</evidence>
<dbReference type="HAMAP" id="MF_00473">
    <property type="entry name" value="G6P_isomerase"/>
    <property type="match status" value="1"/>
</dbReference>
<dbReference type="EC" id="5.3.1.9" evidence="7"/>
<dbReference type="Proteomes" id="UP001231370">
    <property type="component" value="Unassembled WGS sequence"/>
</dbReference>
<dbReference type="InterPro" id="IPR035482">
    <property type="entry name" value="SIS_PGI_2"/>
</dbReference>
<evidence type="ECO:0000256" key="2">
    <source>
        <dbReference type="ARBA" id="ARBA00006604"/>
    </source>
</evidence>
<comment type="pathway">
    <text evidence="7">Carbohydrate biosynthesis; gluconeogenesis.</text>
</comment>
<sequence>MDAATLWQRYQDWLYTHDGLGFYLDISRMRFDDRQVAEMKPKFDQAFAEMAKLEAGAISNPDEGRMVGHYWLRNAHIAPNPQLKAEINETLEAIHRFAQDIHSGAIKPPNAPKFTDILSIGIGGSALGPEFVAQALASSSPQLNIHFIDNTDPAGIDRTLGQLKDKLNTTLVIIISKSGGTPETRNGMIEAKAAYEAANLTPGPHFVAITGHGSKLEKQAESENWLATFPMHDWVGGRTSELSAVGLVPAALQGIDIDRMLAGAKEMDEATRIPSLKQNPAALLALAWYFAGNGKGEKDMVILPYKDSLLLFSRYLQQLVMESLGKEKDLDGNTVYQGIAVYGNKGSTDQHAYVQQLREGVPNFFVTFIEVLKDRERPSPEVEPGVTCGDYLSGLLQGTRQALYDNNRDSITLTIPEVTPRTVGALIALYERAVGFYATLVNINAYHQPGVEAGKKAAASILQLQNQVMKALAESNQPLSLPELAAAAHAPEEIESVYKIVRHLAANNRGVVLQGDTSQLQQLKVSKVNKH</sequence>
<dbReference type="CDD" id="cd05016">
    <property type="entry name" value="SIS_PGI_2"/>
    <property type="match status" value="1"/>
</dbReference>
<proteinExistence type="inferred from homology"/>
<feature type="active site" evidence="7">
    <location>
        <position position="455"/>
    </location>
</feature>
<dbReference type="InterPro" id="IPR046348">
    <property type="entry name" value="SIS_dom_sf"/>
</dbReference>
<dbReference type="InterPro" id="IPR035476">
    <property type="entry name" value="SIS_PGI_1"/>
</dbReference>
<feature type="active site" evidence="7">
    <location>
        <position position="351"/>
    </location>
</feature>
<keyword evidence="3 7" id="KW-0312">Gluconeogenesis</keyword>
<name>A0ABT7BK71_9CYAN</name>
<evidence type="ECO:0000256" key="4">
    <source>
        <dbReference type="ARBA" id="ARBA00023152"/>
    </source>
</evidence>
<dbReference type="InterPro" id="IPR018189">
    <property type="entry name" value="Phosphoglucose_isomerase_CS"/>
</dbReference>
<dbReference type="PRINTS" id="PR00662">
    <property type="entry name" value="G6PISOMERASE"/>
</dbReference>
<dbReference type="Pfam" id="PF00342">
    <property type="entry name" value="PGI"/>
    <property type="match status" value="2"/>
</dbReference>
<evidence type="ECO:0000313" key="9">
    <source>
        <dbReference type="EMBL" id="MDJ1179592.1"/>
    </source>
</evidence>
<dbReference type="NCBIfam" id="NF010696">
    <property type="entry name" value="PRK14096.1"/>
    <property type="match status" value="1"/>
</dbReference>
<keyword evidence="5 7" id="KW-0413">Isomerase</keyword>
<dbReference type="PANTHER" id="PTHR11469:SF1">
    <property type="entry name" value="GLUCOSE-6-PHOSPHATE ISOMERASE"/>
    <property type="match status" value="1"/>
</dbReference>
<comment type="function">
    <text evidence="7">Catalyzes the reversible isomerization of glucose-6-phosphate to fructose-6-phosphate.</text>
</comment>
<reference evidence="9 10" key="1">
    <citation type="submission" date="2023-01" db="EMBL/GenBank/DDBJ databases">
        <title>Novel diversity within Roseofilum (Cyanobacteria; Desertifilaceae) from marine benthic mats with descriptions of four novel species.</title>
        <authorList>
            <person name="Wang Y."/>
            <person name="Berthold D.E."/>
            <person name="Hu J."/>
            <person name="Lefler F.W."/>
            <person name="Laughinghouse H.D. IV."/>
        </authorList>
    </citation>
    <scope>NUCLEOTIDE SEQUENCE [LARGE SCALE GENOMIC DNA]</scope>
    <source>
        <strain evidence="9 10">BLCC-M91</strain>
    </source>
</reference>
<dbReference type="PANTHER" id="PTHR11469">
    <property type="entry name" value="GLUCOSE-6-PHOSPHATE ISOMERASE"/>
    <property type="match status" value="1"/>
</dbReference>
<accession>A0ABT7BK71</accession>
<comment type="catalytic activity">
    <reaction evidence="6 7 8">
        <text>alpha-D-glucose 6-phosphate = beta-D-fructose 6-phosphate</text>
        <dbReference type="Rhea" id="RHEA:11816"/>
        <dbReference type="ChEBI" id="CHEBI:57634"/>
        <dbReference type="ChEBI" id="CHEBI:58225"/>
        <dbReference type="EC" id="5.3.1.9"/>
    </reaction>
</comment>
<dbReference type="CDD" id="cd05015">
    <property type="entry name" value="SIS_PGI_1"/>
    <property type="match status" value="1"/>
</dbReference>
<dbReference type="PROSITE" id="PS00174">
    <property type="entry name" value="P_GLUCOSE_ISOMERASE_2"/>
    <property type="match status" value="1"/>
</dbReference>
<evidence type="ECO:0000256" key="7">
    <source>
        <dbReference type="HAMAP-Rule" id="MF_00473"/>
    </source>
</evidence>
<evidence type="ECO:0000256" key="6">
    <source>
        <dbReference type="ARBA" id="ARBA00029321"/>
    </source>
</evidence>
<dbReference type="SUPFAM" id="SSF53697">
    <property type="entry name" value="SIS domain"/>
    <property type="match status" value="1"/>
</dbReference>
<keyword evidence="7" id="KW-0963">Cytoplasm</keyword>
<feature type="active site" description="Proton donor" evidence="7">
    <location>
        <position position="322"/>
    </location>
</feature>
<dbReference type="Gene3D" id="3.40.50.10490">
    <property type="entry name" value="Glucose-6-phosphate isomerase like protein, domain 1"/>
    <property type="match status" value="2"/>
</dbReference>
<keyword evidence="10" id="KW-1185">Reference proteome</keyword>
<dbReference type="PROSITE" id="PS51463">
    <property type="entry name" value="P_GLUCOSE_ISOMERASE_3"/>
    <property type="match status" value="1"/>
</dbReference>
<dbReference type="RefSeq" id="WP_283762897.1">
    <property type="nucleotide sequence ID" value="NZ_JAQPOK010000088.1"/>
</dbReference>
<comment type="pathway">
    <text evidence="1 7 8">Carbohydrate degradation; glycolysis; D-glyceraldehyde 3-phosphate and glycerone phosphate from D-glucose: step 2/4.</text>
</comment>
<keyword evidence="4 7" id="KW-0324">Glycolysis</keyword>
<evidence type="ECO:0000256" key="1">
    <source>
        <dbReference type="ARBA" id="ARBA00004926"/>
    </source>
</evidence>
<comment type="similarity">
    <text evidence="2 7 8">Belongs to the GPI family.</text>
</comment>